<dbReference type="InterPro" id="IPR000007">
    <property type="entry name" value="Tubby_C"/>
</dbReference>
<dbReference type="Pfam" id="PF01167">
    <property type="entry name" value="Tub"/>
    <property type="match status" value="1"/>
</dbReference>
<proteinExistence type="inferred from homology"/>
<keyword evidence="4" id="KW-1185">Reference proteome</keyword>
<dbReference type="PRINTS" id="PR01573">
    <property type="entry name" value="SUPERTUBBY"/>
</dbReference>
<accession>A0AAE0BQ03</accession>
<sequence>MGKGSRADIFNVTGWSDDDTTCFESGKCGIDKSHVGDAQGPREWIMDMPDPSRDLFCSVGPIRNNGMMNFDFEKVVSSSSSKRWFLEDIEYRLRVSGGTNEAILSAKKKGNCFLISAYPGSSHEKTYCATLCMNFFGTVFKLQCRWCECCEPGATPFNVTTPESERQELGAIVYENNWKGTQPRKLTLASPPMDRNQKFLVPYCPVQGHRPLDDAFINGDWRPLTVFTSKMPAWNPETKRHEACFSERVKKPSVRNFQLVHIEQPDMVMLQFGKSEKRKYALDVRHPLTPIQAFACALSSFEAGAMWT</sequence>
<dbReference type="PANTHER" id="PTHR16517">
    <property type="entry name" value="TUBBY-RELATED"/>
    <property type="match status" value="1"/>
</dbReference>
<dbReference type="SUPFAM" id="SSF54518">
    <property type="entry name" value="Tubby C-terminal domain-like"/>
    <property type="match status" value="1"/>
</dbReference>
<evidence type="ECO:0000259" key="2">
    <source>
        <dbReference type="Pfam" id="PF01167"/>
    </source>
</evidence>
<dbReference type="AlphaFoldDB" id="A0AAE0BQ03"/>
<dbReference type="Proteomes" id="UP001190700">
    <property type="component" value="Unassembled WGS sequence"/>
</dbReference>
<feature type="domain" description="Tubby C-terminal" evidence="2">
    <location>
        <begin position="92"/>
        <end position="302"/>
    </location>
</feature>
<dbReference type="InterPro" id="IPR025659">
    <property type="entry name" value="Tubby-like_C"/>
</dbReference>
<evidence type="ECO:0000256" key="1">
    <source>
        <dbReference type="ARBA" id="ARBA00007129"/>
    </source>
</evidence>
<name>A0AAE0BQ03_9CHLO</name>
<protein>
    <recommendedName>
        <fullName evidence="2">Tubby C-terminal domain-containing protein</fullName>
    </recommendedName>
</protein>
<dbReference type="PANTHER" id="PTHR16517:SF7">
    <property type="entry name" value="PROTEIN KING TUBBY"/>
    <property type="match status" value="1"/>
</dbReference>
<dbReference type="Gene3D" id="3.20.90.10">
    <property type="entry name" value="Tubby Protein, Chain A"/>
    <property type="match status" value="1"/>
</dbReference>
<evidence type="ECO:0000313" key="3">
    <source>
        <dbReference type="EMBL" id="KAK3240631.1"/>
    </source>
</evidence>
<gene>
    <name evidence="3" type="ORF">CYMTET_49542</name>
</gene>
<evidence type="ECO:0000313" key="4">
    <source>
        <dbReference type="Proteomes" id="UP001190700"/>
    </source>
</evidence>
<comment type="caution">
    <text evidence="3">The sequence shown here is derived from an EMBL/GenBank/DDBJ whole genome shotgun (WGS) entry which is preliminary data.</text>
</comment>
<comment type="similarity">
    <text evidence="1">Belongs to the TUB family.</text>
</comment>
<dbReference type="EMBL" id="LGRX02033587">
    <property type="protein sequence ID" value="KAK3240631.1"/>
    <property type="molecule type" value="Genomic_DNA"/>
</dbReference>
<organism evidence="3 4">
    <name type="scientific">Cymbomonas tetramitiformis</name>
    <dbReference type="NCBI Taxonomy" id="36881"/>
    <lineage>
        <taxon>Eukaryota</taxon>
        <taxon>Viridiplantae</taxon>
        <taxon>Chlorophyta</taxon>
        <taxon>Pyramimonadophyceae</taxon>
        <taxon>Pyramimonadales</taxon>
        <taxon>Pyramimonadaceae</taxon>
        <taxon>Cymbomonas</taxon>
    </lineage>
</organism>
<reference evidence="3 4" key="1">
    <citation type="journal article" date="2015" name="Genome Biol. Evol.">
        <title>Comparative Genomics of a Bacterivorous Green Alga Reveals Evolutionary Causalities and Consequences of Phago-Mixotrophic Mode of Nutrition.</title>
        <authorList>
            <person name="Burns J.A."/>
            <person name="Paasch A."/>
            <person name="Narechania A."/>
            <person name="Kim E."/>
        </authorList>
    </citation>
    <scope>NUCLEOTIDE SEQUENCE [LARGE SCALE GENOMIC DNA]</scope>
    <source>
        <strain evidence="3 4">PLY_AMNH</strain>
    </source>
</reference>